<protein>
    <submittedName>
        <fullName evidence="2">Acyltransferase</fullName>
    </submittedName>
</protein>
<evidence type="ECO:0000313" key="2">
    <source>
        <dbReference type="EMBL" id="HAJ0836510.1"/>
    </source>
</evidence>
<reference evidence="2" key="1">
    <citation type="journal article" date="2018" name="Genome Biol.">
        <title>SKESA: strategic k-mer extension for scrupulous assemblies.</title>
        <authorList>
            <person name="Souvorov A."/>
            <person name="Agarwala R."/>
            <person name="Lipman D.J."/>
        </authorList>
    </citation>
    <scope>NUCLEOTIDE SEQUENCE [LARGE SCALE GENOMIC DNA]</scope>
    <source>
        <strain evidence="2">EC00618</strain>
    </source>
</reference>
<keyword evidence="1" id="KW-1133">Transmembrane helix</keyword>
<dbReference type="Gene3D" id="3.60.110.10">
    <property type="entry name" value="Carbon-nitrogen hydrolase"/>
    <property type="match status" value="1"/>
</dbReference>
<name>A0A3T7SXV1_ECOLX</name>
<evidence type="ECO:0000256" key="1">
    <source>
        <dbReference type="SAM" id="Phobius"/>
    </source>
</evidence>
<feature type="transmembrane region" description="Helical" evidence="1">
    <location>
        <begin position="21"/>
        <end position="40"/>
    </location>
</feature>
<keyword evidence="1" id="KW-0472">Membrane</keyword>
<organism evidence="2">
    <name type="scientific">Escherichia coli</name>
    <dbReference type="NCBI Taxonomy" id="562"/>
    <lineage>
        <taxon>Bacteria</taxon>
        <taxon>Pseudomonadati</taxon>
        <taxon>Pseudomonadota</taxon>
        <taxon>Gammaproteobacteria</taxon>
        <taxon>Enterobacterales</taxon>
        <taxon>Enterobacteriaceae</taxon>
        <taxon>Escherichia</taxon>
    </lineage>
</organism>
<accession>A0A3T7SXV1</accession>
<feature type="transmembrane region" description="Helical" evidence="1">
    <location>
        <begin position="52"/>
        <end position="73"/>
    </location>
</feature>
<keyword evidence="2" id="KW-0808">Transferase</keyword>
<dbReference type="SUPFAM" id="SSF56317">
    <property type="entry name" value="Carbon-nitrogen hydrolase"/>
    <property type="match status" value="1"/>
</dbReference>
<dbReference type="EMBL" id="DABGYN010000062">
    <property type="protein sequence ID" value="HAJ0836510.1"/>
    <property type="molecule type" value="Genomic_DNA"/>
</dbReference>
<dbReference type="InterPro" id="IPR036526">
    <property type="entry name" value="C-N_Hydrolase_sf"/>
</dbReference>
<proteinExistence type="predicted"/>
<feature type="transmembrane region" description="Helical" evidence="1">
    <location>
        <begin position="125"/>
        <end position="154"/>
    </location>
</feature>
<keyword evidence="2" id="KW-0012">Acyltransferase</keyword>
<keyword evidence="1" id="KW-0812">Transmembrane</keyword>
<sequence length="403" mass="46872">MNFLIISLYLLCYYYASRKSWSCLFLISFLEAFFLCINMFNQNISLISDSLGLFFMPILFGYNIVVFTTFAFLNRYLYWGGGVHAFLLTAMSTLGLIIPLNPLILLYNEFSSFLPVTDIPALNLFILNLFPTIIFKFNIIFYIALASIISYIFFTERTPASIYHKPLNIVVVQVGLYLRNNGFNNNIYNDLEAYIKGKKVDLIVFSENVFFGHKNDYIKKKTDIFINNLKDGRYNFKYGIVMNLYGYNDINNVVSVFWHKNSFITHQKTKLIPFFEKRSVFNSYEPLSSSFLYYNKEKKQNIFNIKQHIVGVHICYEALFPEIFIPKYNISLIQSDYSRLNGGYNYDNVLINGSILSKFAVAPNIPFINVQNYGGTVLIKNDWTIDMGLFNKSKTEAFLYVQL</sequence>
<reference evidence="2" key="2">
    <citation type="submission" date="2019-09" db="EMBL/GenBank/DDBJ databases">
        <authorList>
            <consortium name="NCBI Pathogen Detection Project"/>
        </authorList>
    </citation>
    <scope>NUCLEOTIDE SEQUENCE</scope>
    <source>
        <strain evidence="2">EC00618</strain>
    </source>
</reference>
<gene>
    <name evidence="2" type="ORF">HL563_22880</name>
</gene>
<comment type="caution">
    <text evidence="2">The sequence shown here is derived from an EMBL/GenBank/DDBJ whole genome shotgun (WGS) entry which is preliminary data.</text>
</comment>
<dbReference type="AlphaFoldDB" id="A0A3T7SXV1"/>
<feature type="transmembrane region" description="Helical" evidence="1">
    <location>
        <begin position="85"/>
        <end position="105"/>
    </location>
</feature>
<dbReference type="GO" id="GO:0016746">
    <property type="term" value="F:acyltransferase activity"/>
    <property type="evidence" value="ECO:0007669"/>
    <property type="project" value="UniProtKB-KW"/>
</dbReference>